<proteinExistence type="predicted"/>
<organism evidence="1 2">
    <name type="scientific">Friedmanniomyces endolithicus</name>
    <dbReference type="NCBI Taxonomy" id="329885"/>
    <lineage>
        <taxon>Eukaryota</taxon>
        <taxon>Fungi</taxon>
        <taxon>Dikarya</taxon>
        <taxon>Ascomycota</taxon>
        <taxon>Pezizomycotina</taxon>
        <taxon>Dothideomycetes</taxon>
        <taxon>Dothideomycetidae</taxon>
        <taxon>Mycosphaerellales</taxon>
        <taxon>Teratosphaeriaceae</taxon>
        <taxon>Friedmanniomyces</taxon>
    </lineage>
</organism>
<name>A0AAN6J0E3_9PEZI</name>
<evidence type="ECO:0000313" key="2">
    <source>
        <dbReference type="Proteomes" id="UP001168146"/>
    </source>
</evidence>
<dbReference type="Proteomes" id="UP001168146">
    <property type="component" value="Unassembled WGS sequence"/>
</dbReference>
<sequence>MASPDLRDMLRKLCIDVKDEARFNCSKEREIKSVVGFCHDSGEQKYKVAWQDSVLSKTELMCSLVNNKWSLYRLARRITPAGSGPQLRVAWKETWEPANAIFAAAELIHEYWLGVYQSREPLSGQLVHQHWVTLHEQTRSDCTSSCSSIGRAGMCTMSAGNGDECVWPCETAIFSPMVDSK</sequence>
<comment type="caution">
    <text evidence="1">The sequence shown here is derived from an EMBL/GenBank/DDBJ whole genome shotgun (WGS) entry which is preliminary data.</text>
</comment>
<protein>
    <submittedName>
        <fullName evidence="1">Uncharacterized protein</fullName>
    </submittedName>
</protein>
<dbReference type="EMBL" id="JASUXU010000184">
    <property type="protein sequence ID" value="KAK0302493.1"/>
    <property type="molecule type" value="Genomic_DNA"/>
</dbReference>
<evidence type="ECO:0000313" key="1">
    <source>
        <dbReference type="EMBL" id="KAK0302493.1"/>
    </source>
</evidence>
<gene>
    <name evidence="1" type="ORF">LTR82_017844</name>
</gene>
<dbReference type="AlphaFoldDB" id="A0AAN6J0E3"/>
<accession>A0AAN6J0E3</accession>
<reference evidence="1" key="1">
    <citation type="submission" date="2021-12" db="EMBL/GenBank/DDBJ databases">
        <title>Black yeast isolated from Biological Soil Crust.</title>
        <authorList>
            <person name="Kurbessoian T."/>
        </authorList>
    </citation>
    <scope>NUCLEOTIDE SEQUENCE</scope>
    <source>
        <strain evidence="1">CCFEE 5208</strain>
    </source>
</reference>